<dbReference type="PANTHER" id="PTHR43201:SF5">
    <property type="entry name" value="MEDIUM-CHAIN ACYL-COA LIGASE ACSF2, MITOCHONDRIAL"/>
    <property type="match status" value="1"/>
</dbReference>
<sequence>MTSQSAPSYSQGAQDKALLTLTIGQAFERTAARYPENEALIVRHQHQRLSWSQLSRAVDLHSRGFMALGLQAGDRLGIWAPNCLEWFICQFASAQIGVILVNINPAYRLSELDYVLKQSACQWLVCAGAFKTSDYHAMVEQLVPQLSAHSPGHLCSAHLPDLRGVISLAAAPAPGFLPWAQLATLGAGVEVEQLQARKAAVMPEHPVNIQYTSGTTGFPKGATLSHRNILNNGFMVGESLGLTANDRLVIPVPLYHCFGMVMGNLGCVTHGTTMIYPSEAFDPGLTLQAIAQERATGLYGVPTMFIALLDHPQRAGFDLSSLRTGIMAGATCPIEVMRRVISEMHMSEVQIAYGMTETSPVSIQTGPADELELRVTTVGRTQPHLENKLIDAEGQIVARGEIGELCTRGYSVMLGYWNNPHATLEAIDSEGWMHTGDLAQMDEQGYVRIVGRNKDMIIRGGENIYPRELEEFFFTHPAVADVQIVGIPDEKYGEEIVAWIKFHPGHTANELELQTWCKARIAHFKTPRYFKFVDTFPMTVTGKIQKFKMREVSIQELGQAGRGKS</sequence>
<dbReference type="InterPro" id="IPR000873">
    <property type="entry name" value="AMP-dep_synth/lig_dom"/>
</dbReference>
<keyword evidence="2" id="KW-0436">Ligase</keyword>
<dbReference type="SUPFAM" id="SSF56801">
    <property type="entry name" value="Acetyl-CoA synthetase-like"/>
    <property type="match status" value="1"/>
</dbReference>
<feature type="domain" description="AMP-binding enzyme C-terminal" evidence="4">
    <location>
        <begin position="468"/>
        <end position="543"/>
    </location>
</feature>
<organism evidence="5 6">
    <name type="scientific">Pseudomonas lundensis</name>
    <dbReference type="NCBI Taxonomy" id="86185"/>
    <lineage>
        <taxon>Bacteria</taxon>
        <taxon>Pseudomonadati</taxon>
        <taxon>Pseudomonadota</taxon>
        <taxon>Gammaproteobacteria</taxon>
        <taxon>Pseudomonadales</taxon>
        <taxon>Pseudomonadaceae</taxon>
        <taxon>Pseudomonas</taxon>
    </lineage>
</organism>
<dbReference type="Gene3D" id="3.40.50.12780">
    <property type="entry name" value="N-terminal domain of ligase-like"/>
    <property type="match status" value="1"/>
</dbReference>
<comment type="similarity">
    <text evidence="1">Belongs to the ATP-dependent AMP-binding enzyme family.</text>
</comment>
<keyword evidence="6" id="KW-1185">Reference proteome</keyword>
<dbReference type="Gene3D" id="3.30.300.30">
    <property type="match status" value="1"/>
</dbReference>
<evidence type="ECO:0000313" key="5">
    <source>
        <dbReference type="EMBL" id="OZY53192.1"/>
    </source>
</evidence>
<evidence type="ECO:0000256" key="1">
    <source>
        <dbReference type="ARBA" id="ARBA00006432"/>
    </source>
</evidence>
<gene>
    <name evidence="5" type="ORF">CJF38_20000</name>
</gene>
<protein>
    <submittedName>
        <fullName evidence="5">AMP-binding protein</fullName>
    </submittedName>
</protein>
<name>A0ABX4GH56_9PSED</name>
<feature type="domain" description="AMP-dependent synthetase/ligase" evidence="3">
    <location>
        <begin position="27"/>
        <end position="417"/>
    </location>
</feature>
<dbReference type="Pfam" id="PF00501">
    <property type="entry name" value="AMP-binding"/>
    <property type="match status" value="1"/>
</dbReference>
<evidence type="ECO:0000313" key="6">
    <source>
        <dbReference type="Proteomes" id="UP000216897"/>
    </source>
</evidence>
<dbReference type="InterPro" id="IPR042099">
    <property type="entry name" value="ANL_N_sf"/>
</dbReference>
<dbReference type="Proteomes" id="UP000216897">
    <property type="component" value="Unassembled WGS sequence"/>
</dbReference>
<evidence type="ECO:0000259" key="3">
    <source>
        <dbReference type="Pfam" id="PF00501"/>
    </source>
</evidence>
<dbReference type="PANTHER" id="PTHR43201">
    <property type="entry name" value="ACYL-COA SYNTHETASE"/>
    <property type="match status" value="1"/>
</dbReference>
<evidence type="ECO:0000256" key="2">
    <source>
        <dbReference type="ARBA" id="ARBA00022598"/>
    </source>
</evidence>
<evidence type="ECO:0000259" key="4">
    <source>
        <dbReference type="Pfam" id="PF13193"/>
    </source>
</evidence>
<dbReference type="PROSITE" id="PS00455">
    <property type="entry name" value="AMP_BINDING"/>
    <property type="match status" value="1"/>
</dbReference>
<dbReference type="Pfam" id="PF13193">
    <property type="entry name" value="AMP-binding_C"/>
    <property type="match status" value="1"/>
</dbReference>
<dbReference type="RefSeq" id="WP_094987715.1">
    <property type="nucleotide sequence ID" value="NZ_JAAQXW010000014.1"/>
</dbReference>
<dbReference type="EMBL" id="NQKG01000025">
    <property type="protein sequence ID" value="OZY53192.1"/>
    <property type="molecule type" value="Genomic_DNA"/>
</dbReference>
<comment type="caution">
    <text evidence="5">The sequence shown here is derived from an EMBL/GenBank/DDBJ whole genome shotgun (WGS) entry which is preliminary data.</text>
</comment>
<dbReference type="InterPro" id="IPR025110">
    <property type="entry name" value="AMP-bd_C"/>
</dbReference>
<dbReference type="CDD" id="cd05917">
    <property type="entry name" value="FACL_like_2"/>
    <property type="match status" value="1"/>
</dbReference>
<accession>A0ABX4GH56</accession>
<dbReference type="InterPro" id="IPR020845">
    <property type="entry name" value="AMP-binding_CS"/>
</dbReference>
<dbReference type="InterPro" id="IPR045851">
    <property type="entry name" value="AMP-bd_C_sf"/>
</dbReference>
<reference evidence="5 6" key="1">
    <citation type="submission" date="2017-08" db="EMBL/GenBank/DDBJ databases">
        <title>Genomic and metabolic characterisation of spoilage-associated Pseudomonas species.</title>
        <authorList>
            <person name="Stanborough T."/>
            <person name="Fegan N."/>
            <person name="Powell S.M."/>
            <person name="Singh T."/>
            <person name="Tamplin M.L."/>
            <person name="Chandry P.S."/>
        </authorList>
    </citation>
    <scope>NUCLEOTIDE SEQUENCE [LARGE SCALE GENOMIC DNA]</scope>
    <source>
        <strain evidence="5 6">L1814</strain>
    </source>
</reference>
<proteinExistence type="inferred from homology"/>
<dbReference type="NCBIfam" id="NF009233">
    <property type="entry name" value="PRK12583.1"/>
    <property type="match status" value="1"/>
</dbReference>